<keyword evidence="3" id="KW-1185">Reference proteome</keyword>
<feature type="transmembrane region" description="Helical" evidence="1">
    <location>
        <begin position="54"/>
        <end position="79"/>
    </location>
</feature>
<organism evidence="2 3">
    <name type="scientific">Mycena albidolilacea</name>
    <dbReference type="NCBI Taxonomy" id="1033008"/>
    <lineage>
        <taxon>Eukaryota</taxon>
        <taxon>Fungi</taxon>
        <taxon>Dikarya</taxon>
        <taxon>Basidiomycota</taxon>
        <taxon>Agaricomycotina</taxon>
        <taxon>Agaricomycetes</taxon>
        <taxon>Agaricomycetidae</taxon>
        <taxon>Agaricales</taxon>
        <taxon>Marasmiineae</taxon>
        <taxon>Mycenaceae</taxon>
        <taxon>Mycena</taxon>
    </lineage>
</organism>
<evidence type="ECO:0000256" key="1">
    <source>
        <dbReference type="SAM" id="Phobius"/>
    </source>
</evidence>
<feature type="transmembrane region" description="Helical" evidence="1">
    <location>
        <begin position="121"/>
        <end position="142"/>
    </location>
</feature>
<dbReference type="PANTHER" id="PTHR35041">
    <property type="entry name" value="MEDIATOR OF RNA POLYMERASE II TRANSCRIPTION SUBUNIT 1"/>
    <property type="match status" value="1"/>
</dbReference>
<keyword evidence="1" id="KW-0812">Transmembrane</keyword>
<comment type="caution">
    <text evidence="2">The sequence shown here is derived from an EMBL/GenBank/DDBJ whole genome shotgun (WGS) entry which is preliminary data.</text>
</comment>
<feature type="transmembrane region" description="Helical" evidence="1">
    <location>
        <begin position="21"/>
        <end position="42"/>
    </location>
</feature>
<gene>
    <name evidence="2" type="ORF">DFH08DRAFT_1000242</name>
</gene>
<dbReference type="EMBL" id="JARIHO010000017">
    <property type="protein sequence ID" value="KAJ7348414.1"/>
    <property type="molecule type" value="Genomic_DNA"/>
</dbReference>
<dbReference type="AlphaFoldDB" id="A0AAD7A2U8"/>
<accession>A0AAD7A2U8</accession>
<proteinExistence type="predicted"/>
<evidence type="ECO:0000313" key="2">
    <source>
        <dbReference type="EMBL" id="KAJ7348414.1"/>
    </source>
</evidence>
<feature type="transmembrane region" description="Helical" evidence="1">
    <location>
        <begin position="452"/>
        <end position="474"/>
    </location>
</feature>
<dbReference type="Proteomes" id="UP001218218">
    <property type="component" value="Unassembled WGS sequence"/>
</dbReference>
<sequence length="544" mass="58316">MGMANPSQTPGISPYPPLLKIVLAWVVALALASGHHAFYASLNNHVVESGTSAGASAIGTTFAFLVSGALGVSGSTAFWQSAWRVVRKRAFTVSGLDALWSSPNNALAFLSWDLWRTAREIVPIVALAWAFPLVVTFAPGTLTVQSRIRTVSDTCTVPTYDFGSNILLHDELGSASRPYERPSSLALRLVGAALLGGQPFSPISPCGSNCSYLLSANAPSFSCSAGLVNSSALTWELVSSRFDPPPYVAATLDATASANDYTGWDLQVHLNDYAKWSPTDAGTNLTCVTYNSTYHLNYTFIGTSPSVVIDRIDAQQPASQLSEATTDAHLLPGSVAHTEWFNATTNYYAILDTIHGYLVGNTSVFLTGNSVNFEYQPPNIELAQPLLLELGDVGSVGNLTWRSDAPRVLESLLQNITLSILTGSLDATQTASTTCVSTSTLPYFSFNPRRLWLIYGLGLGAALLCALVGIAALFQNAVGGSAGFSDFLYATRNVELNRVGDWEDVKLRYGRVPGEGWRYAFATPESLYEDKAVQQGLYQHGGFN</sequence>
<keyword evidence="1" id="KW-1133">Transmembrane helix</keyword>
<reference evidence="2" key="1">
    <citation type="submission" date="2023-03" db="EMBL/GenBank/DDBJ databases">
        <title>Massive genome expansion in bonnet fungi (Mycena s.s.) driven by repeated elements and novel gene families across ecological guilds.</title>
        <authorList>
            <consortium name="Lawrence Berkeley National Laboratory"/>
            <person name="Harder C.B."/>
            <person name="Miyauchi S."/>
            <person name="Viragh M."/>
            <person name="Kuo A."/>
            <person name="Thoen E."/>
            <person name="Andreopoulos B."/>
            <person name="Lu D."/>
            <person name="Skrede I."/>
            <person name="Drula E."/>
            <person name="Henrissat B."/>
            <person name="Morin E."/>
            <person name="Kohler A."/>
            <person name="Barry K."/>
            <person name="LaButti K."/>
            <person name="Morin E."/>
            <person name="Salamov A."/>
            <person name="Lipzen A."/>
            <person name="Mereny Z."/>
            <person name="Hegedus B."/>
            <person name="Baldrian P."/>
            <person name="Stursova M."/>
            <person name="Weitz H."/>
            <person name="Taylor A."/>
            <person name="Grigoriev I.V."/>
            <person name="Nagy L.G."/>
            <person name="Martin F."/>
            <person name="Kauserud H."/>
        </authorList>
    </citation>
    <scope>NUCLEOTIDE SEQUENCE</scope>
    <source>
        <strain evidence="2">CBHHK002</strain>
    </source>
</reference>
<dbReference type="PANTHER" id="PTHR35041:SF6">
    <property type="entry name" value="FORMYLMETHIONINE DEFORMYLASE-LIKE PROTEIN-RELATED"/>
    <property type="match status" value="1"/>
</dbReference>
<keyword evidence="1" id="KW-0472">Membrane</keyword>
<evidence type="ECO:0000313" key="3">
    <source>
        <dbReference type="Proteomes" id="UP001218218"/>
    </source>
</evidence>
<protein>
    <submittedName>
        <fullName evidence="2">Uncharacterized protein</fullName>
    </submittedName>
</protein>
<name>A0AAD7A2U8_9AGAR</name>